<keyword evidence="4" id="KW-1185">Reference proteome</keyword>
<protein>
    <submittedName>
        <fullName evidence="3">Serine hydrolase</fullName>
    </submittedName>
</protein>
<dbReference type="SUPFAM" id="SSF48452">
    <property type="entry name" value="TPR-like"/>
    <property type="match status" value="1"/>
</dbReference>
<proteinExistence type="predicted"/>
<evidence type="ECO:0000313" key="4">
    <source>
        <dbReference type="Proteomes" id="UP000275281"/>
    </source>
</evidence>
<dbReference type="SUPFAM" id="SSF56601">
    <property type="entry name" value="beta-lactamase/transpeptidase-like"/>
    <property type="match status" value="1"/>
</dbReference>
<dbReference type="InterPro" id="IPR050491">
    <property type="entry name" value="AmpC-like"/>
</dbReference>
<reference evidence="3 4" key="1">
    <citation type="submission" date="2018-11" db="EMBL/GenBank/DDBJ databases">
        <authorList>
            <person name="Ye M.-Q."/>
            <person name="Du Z.-J."/>
        </authorList>
    </citation>
    <scope>NUCLEOTIDE SEQUENCE [LARGE SCALE GENOMIC DNA]</scope>
    <source>
        <strain evidence="3 4">U0105</strain>
    </source>
</reference>
<sequence length="453" mass="50198">MGLKQILCAAATILCAMHSGAVTPESAERVVQEYVDHTWFSGNVLIAHKDGKVSAQSYGLANIADNIPNRRDTRFNVGSIAKHYTAVLVLQMIEQGKFSFETTLSEFDLGLDASIAEKITIEHLLTHKAGFGDIFIPAYMNDPLSYDSLDKKLGLLRGKPLLFEPGSDYRYSNYGYIVLGALLEKLTKKSFGMLLNERIFGPTGAKSSSLHREENSPSQSERYVYALDKTLQPTQFREVSGPDGGIEATVDDVYHFFNALFFSDELLNRKGSTFTRYFGNKKHHGSYGGGTGVSAAVEVLRDQQTIIVVLANSDELVAERVSNRLMQMYRQESVDAFMLPAKHFVYDQYKALGLARFKRDFSEIYKAKGYTGFMGRPLNEAGLSLAKSGAGQEALDVISTLSHFYPNAPQAYDSLAYVHYLLGDKSAAQSAFKKAKALSEGFDSDYHEKNYGL</sequence>
<dbReference type="OrthoDB" id="9799367at2"/>
<evidence type="ECO:0000313" key="3">
    <source>
        <dbReference type="EMBL" id="RPJ65430.1"/>
    </source>
</evidence>
<feature type="signal peptide" evidence="1">
    <location>
        <begin position="1"/>
        <end position="21"/>
    </location>
</feature>
<dbReference type="PANTHER" id="PTHR46825">
    <property type="entry name" value="D-ALANYL-D-ALANINE-CARBOXYPEPTIDASE/ENDOPEPTIDASE AMPH"/>
    <property type="match status" value="1"/>
</dbReference>
<organism evidence="3 4">
    <name type="scientific">Alteromonas sediminis</name>
    <dbReference type="NCBI Taxonomy" id="2259342"/>
    <lineage>
        <taxon>Bacteria</taxon>
        <taxon>Pseudomonadati</taxon>
        <taxon>Pseudomonadota</taxon>
        <taxon>Gammaproteobacteria</taxon>
        <taxon>Alteromonadales</taxon>
        <taxon>Alteromonadaceae</taxon>
        <taxon>Alteromonas/Salinimonas group</taxon>
        <taxon>Alteromonas</taxon>
    </lineage>
</organism>
<evidence type="ECO:0000256" key="1">
    <source>
        <dbReference type="SAM" id="SignalP"/>
    </source>
</evidence>
<feature type="chain" id="PRO_5018205456" evidence="1">
    <location>
        <begin position="22"/>
        <end position="453"/>
    </location>
</feature>
<evidence type="ECO:0000259" key="2">
    <source>
        <dbReference type="Pfam" id="PF00144"/>
    </source>
</evidence>
<dbReference type="EMBL" id="RPOK01000005">
    <property type="protein sequence ID" value="RPJ65430.1"/>
    <property type="molecule type" value="Genomic_DNA"/>
</dbReference>
<keyword evidence="1" id="KW-0732">Signal</keyword>
<dbReference type="RefSeq" id="WP_124028977.1">
    <property type="nucleotide sequence ID" value="NZ_JBHRSN010000014.1"/>
</dbReference>
<feature type="domain" description="Beta-lactamase-related" evidence="2">
    <location>
        <begin position="28"/>
        <end position="321"/>
    </location>
</feature>
<comment type="caution">
    <text evidence="3">The sequence shown here is derived from an EMBL/GenBank/DDBJ whole genome shotgun (WGS) entry which is preliminary data.</text>
</comment>
<dbReference type="AlphaFoldDB" id="A0A3N5XY02"/>
<dbReference type="Pfam" id="PF00144">
    <property type="entry name" value="Beta-lactamase"/>
    <property type="match status" value="1"/>
</dbReference>
<gene>
    <name evidence="3" type="ORF">DRW07_16130</name>
</gene>
<dbReference type="InterPro" id="IPR001466">
    <property type="entry name" value="Beta-lactam-related"/>
</dbReference>
<dbReference type="InterPro" id="IPR011990">
    <property type="entry name" value="TPR-like_helical_dom_sf"/>
</dbReference>
<dbReference type="Gene3D" id="3.40.710.10">
    <property type="entry name" value="DD-peptidase/beta-lactamase superfamily"/>
    <property type="match status" value="1"/>
</dbReference>
<dbReference type="PANTHER" id="PTHR46825:SF9">
    <property type="entry name" value="BETA-LACTAMASE-RELATED DOMAIN-CONTAINING PROTEIN"/>
    <property type="match status" value="1"/>
</dbReference>
<dbReference type="GO" id="GO:0016787">
    <property type="term" value="F:hydrolase activity"/>
    <property type="evidence" value="ECO:0007669"/>
    <property type="project" value="UniProtKB-KW"/>
</dbReference>
<dbReference type="InterPro" id="IPR012338">
    <property type="entry name" value="Beta-lactam/transpept-like"/>
</dbReference>
<accession>A0A3N5XY02</accession>
<dbReference type="Gene3D" id="1.25.40.10">
    <property type="entry name" value="Tetratricopeptide repeat domain"/>
    <property type="match status" value="1"/>
</dbReference>
<keyword evidence="3" id="KW-0378">Hydrolase</keyword>
<name>A0A3N5XY02_9ALTE</name>
<dbReference type="Proteomes" id="UP000275281">
    <property type="component" value="Unassembled WGS sequence"/>
</dbReference>